<proteinExistence type="predicted"/>
<accession>A0A517MX37</accession>
<dbReference type="EMBL" id="CP036263">
    <property type="protein sequence ID" value="QDS99436.1"/>
    <property type="molecule type" value="Genomic_DNA"/>
</dbReference>
<protein>
    <submittedName>
        <fullName evidence="1">Uncharacterized protein</fullName>
    </submittedName>
</protein>
<reference evidence="1 2" key="1">
    <citation type="submission" date="2019-02" db="EMBL/GenBank/DDBJ databases">
        <title>Deep-cultivation of Planctomycetes and their phenomic and genomic characterization uncovers novel biology.</title>
        <authorList>
            <person name="Wiegand S."/>
            <person name="Jogler M."/>
            <person name="Boedeker C."/>
            <person name="Pinto D."/>
            <person name="Vollmers J."/>
            <person name="Rivas-Marin E."/>
            <person name="Kohn T."/>
            <person name="Peeters S.H."/>
            <person name="Heuer A."/>
            <person name="Rast P."/>
            <person name="Oberbeckmann S."/>
            <person name="Bunk B."/>
            <person name="Jeske O."/>
            <person name="Meyerdierks A."/>
            <person name="Storesund J.E."/>
            <person name="Kallscheuer N."/>
            <person name="Luecker S."/>
            <person name="Lage O.M."/>
            <person name="Pohl T."/>
            <person name="Merkel B.J."/>
            <person name="Hornburger P."/>
            <person name="Mueller R.-W."/>
            <person name="Bruemmer F."/>
            <person name="Labrenz M."/>
            <person name="Spormann A.M."/>
            <person name="Op den Camp H."/>
            <person name="Overmann J."/>
            <person name="Amann R."/>
            <person name="Jetten M.S.M."/>
            <person name="Mascher T."/>
            <person name="Medema M.H."/>
            <person name="Devos D.P."/>
            <person name="Kaster A.-K."/>
            <person name="Ovreas L."/>
            <person name="Rohde M."/>
            <person name="Galperin M.Y."/>
            <person name="Jogler C."/>
        </authorList>
    </citation>
    <scope>NUCLEOTIDE SEQUENCE [LARGE SCALE GENOMIC DNA]</scope>
    <source>
        <strain evidence="1 2">HG15A2</strain>
    </source>
</reference>
<sequence>MLKCWAIQEKTEKGPVFLVFFNGMRLELGCQHHLKSNTSREVHERLRRILEPSITELELT</sequence>
<organism evidence="1 2">
    <name type="scientific">Adhaeretor mobilis</name>
    <dbReference type="NCBI Taxonomy" id="1930276"/>
    <lineage>
        <taxon>Bacteria</taxon>
        <taxon>Pseudomonadati</taxon>
        <taxon>Planctomycetota</taxon>
        <taxon>Planctomycetia</taxon>
        <taxon>Pirellulales</taxon>
        <taxon>Lacipirellulaceae</taxon>
        <taxon>Adhaeretor</taxon>
    </lineage>
</organism>
<name>A0A517MX37_9BACT</name>
<gene>
    <name evidence="1" type="ORF">HG15A2_27590</name>
</gene>
<evidence type="ECO:0000313" key="2">
    <source>
        <dbReference type="Proteomes" id="UP000319852"/>
    </source>
</evidence>
<evidence type="ECO:0000313" key="1">
    <source>
        <dbReference type="EMBL" id="QDS99436.1"/>
    </source>
</evidence>
<keyword evidence="2" id="KW-1185">Reference proteome</keyword>
<dbReference type="AlphaFoldDB" id="A0A517MX37"/>
<dbReference type="Proteomes" id="UP000319852">
    <property type="component" value="Chromosome"/>
</dbReference>
<dbReference type="KEGG" id="amob:HG15A2_27590"/>